<dbReference type="KEGG" id="stax:MC45_16985"/>
<evidence type="ECO:0000313" key="3">
    <source>
        <dbReference type="Proteomes" id="UP000033200"/>
    </source>
</evidence>
<dbReference type="SUPFAM" id="SSF56935">
    <property type="entry name" value="Porins"/>
    <property type="match status" value="1"/>
</dbReference>
<dbReference type="RefSeq" id="WP_038665710.1">
    <property type="nucleotide sequence ID" value="NZ_CP009571.1"/>
</dbReference>
<feature type="compositionally biased region" description="Low complexity" evidence="1">
    <location>
        <begin position="45"/>
        <end position="61"/>
    </location>
</feature>
<evidence type="ECO:0000313" key="2">
    <source>
        <dbReference type="EMBL" id="AIT07768.1"/>
    </source>
</evidence>
<organism evidence="2 3">
    <name type="scientific">Sphingomonas taxi</name>
    <dbReference type="NCBI Taxonomy" id="1549858"/>
    <lineage>
        <taxon>Bacteria</taxon>
        <taxon>Pseudomonadati</taxon>
        <taxon>Pseudomonadota</taxon>
        <taxon>Alphaproteobacteria</taxon>
        <taxon>Sphingomonadales</taxon>
        <taxon>Sphingomonadaceae</taxon>
        <taxon>Sphingomonas</taxon>
    </lineage>
</organism>
<dbReference type="STRING" id="1549858.MC45_16985"/>
<accession>A0A097EJN8</accession>
<evidence type="ECO:0000256" key="1">
    <source>
        <dbReference type="SAM" id="MobiDB-lite"/>
    </source>
</evidence>
<feature type="region of interest" description="Disordered" evidence="1">
    <location>
        <begin position="42"/>
        <end position="61"/>
    </location>
</feature>
<dbReference type="Gene3D" id="2.40.160.10">
    <property type="entry name" value="Porin"/>
    <property type="match status" value="1"/>
</dbReference>
<reference evidence="2 3" key="1">
    <citation type="submission" date="2014-09" db="EMBL/GenBank/DDBJ databases">
        <title>Using Illumina technology Improving SMRT sequencing Genome Assembly by RASTools.</title>
        <authorList>
            <person name="Zhou Y."/>
            <person name="Ma T."/>
            <person name="Liu T."/>
        </authorList>
    </citation>
    <scope>NUCLEOTIDE SEQUENCE [LARGE SCALE GENOMIC DNA]</scope>
    <source>
        <strain evidence="2 3">ATCC 55669</strain>
    </source>
</reference>
<name>A0A097EJN8_9SPHN</name>
<dbReference type="Proteomes" id="UP000033200">
    <property type="component" value="Chromosome"/>
</dbReference>
<protein>
    <recommendedName>
        <fullName evidence="4">Porin domain-containing protein</fullName>
    </recommendedName>
</protein>
<keyword evidence="3" id="KW-1185">Reference proteome</keyword>
<gene>
    <name evidence="2" type="ORF">MC45_16985</name>
</gene>
<dbReference type="EMBL" id="CP009571">
    <property type="protein sequence ID" value="AIT07768.1"/>
    <property type="molecule type" value="Genomic_DNA"/>
</dbReference>
<proteinExistence type="predicted"/>
<dbReference type="AlphaFoldDB" id="A0A097EJN8"/>
<sequence>MTHRVGTIGTAIVAIVTAVPAAAQDQRARGDDATRQAIRYDISGPVSPSSGTATVSASSVPQAMERLTDEDARADVSLGSIYAEGKFGTASKTTIWSSALGARVRMGDWTLSASLPWMRIRSRSTIFTGIDSTPILVATDTAATKRTFDGFGDLTLGAAYTIVSANMPLEVQLSGRAKINTATDSSGLSSGKNDYAGGVDVSYPIGKVTPFGSVSYRFLGDTARYDLRDGPAASAGASYALGTDSFLLASYHYSRAATRLVADAHELFAGASTRLGGTPLRLTGFATAGLSRGAAAASAGLSLSLGLQKRNAR</sequence>
<dbReference type="HOGENOM" id="CLU_888276_0_0_5"/>
<dbReference type="eggNOG" id="ENOG5030ENV">
    <property type="taxonomic scope" value="Bacteria"/>
</dbReference>
<evidence type="ECO:0008006" key="4">
    <source>
        <dbReference type="Google" id="ProtNLM"/>
    </source>
</evidence>
<dbReference type="InterPro" id="IPR023614">
    <property type="entry name" value="Porin_dom_sf"/>
</dbReference>